<dbReference type="SUPFAM" id="SSF48498">
    <property type="entry name" value="Tetracyclin repressor-like, C-terminal domain"/>
    <property type="match status" value="1"/>
</dbReference>
<dbReference type="Proteomes" id="UP001207626">
    <property type="component" value="Unassembled WGS sequence"/>
</dbReference>
<dbReference type="SUPFAM" id="SSF46689">
    <property type="entry name" value="Homeodomain-like"/>
    <property type="match status" value="1"/>
</dbReference>
<keyword evidence="1 2" id="KW-0238">DNA-binding</keyword>
<evidence type="ECO:0000256" key="2">
    <source>
        <dbReference type="PROSITE-ProRule" id="PRU00335"/>
    </source>
</evidence>
<evidence type="ECO:0000259" key="3">
    <source>
        <dbReference type="PROSITE" id="PS50977"/>
    </source>
</evidence>
<protein>
    <submittedName>
        <fullName evidence="4">TetR/AcrR family transcriptional regulator</fullName>
    </submittedName>
</protein>
<dbReference type="InterPro" id="IPR009057">
    <property type="entry name" value="Homeodomain-like_sf"/>
</dbReference>
<sequence>MMPRFSEQEKENIRRELQRKGKQLFALYGLKKTSVADLTKAVGIAQGTFYLFYPSKEELYFELLEQEEETIRERLTGAYFQSGSPVSRETFKRFLHEALATMENNPFLRQLYDEEMMEALFRKLPPDKLERHFARDADELLPVIALGQQQGWMKPQKPETIVSLIRSLILLALQKHLIGEERYGDTMRLFVDLIADGLIIEPNEVEQA</sequence>
<dbReference type="RefSeq" id="WP_254912184.1">
    <property type="nucleotide sequence ID" value="NZ_JAMDLV010000020.1"/>
</dbReference>
<organism evidence="4 5">
    <name type="scientific">Paenibacillus apiarius</name>
    <dbReference type="NCBI Taxonomy" id="46240"/>
    <lineage>
        <taxon>Bacteria</taxon>
        <taxon>Bacillati</taxon>
        <taxon>Bacillota</taxon>
        <taxon>Bacilli</taxon>
        <taxon>Bacillales</taxon>
        <taxon>Paenibacillaceae</taxon>
        <taxon>Paenibacillus</taxon>
    </lineage>
</organism>
<evidence type="ECO:0000256" key="1">
    <source>
        <dbReference type="ARBA" id="ARBA00023125"/>
    </source>
</evidence>
<reference evidence="4 5" key="1">
    <citation type="submission" date="2022-05" db="EMBL/GenBank/DDBJ databases">
        <title>Genome Sequencing of Bee-Associated Microbes.</title>
        <authorList>
            <person name="Dunlap C."/>
        </authorList>
    </citation>
    <scope>NUCLEOTIDE SEQUENCE [LARGE SCALE GENOMIC DNA]</scope>
    <source>
        <strain evidence="4 5">NRRL NRS-1438</strain>
    </source>
</reference>
<dbReference type="Gene3D" id="1.10.357.10">
    <property type="entry name" value="Tetracycline Repressor, domain 2"/>
    <property type="match status" value="1"/>
</dbReference>
<evidence type="ECO:0000313" key="4">
    <source>
        <dbReference type="EMBL" id="MCY9518678.1"/>
    </source>
</evidence>
<dbReference type="Pfam" id="PF00440">
    <property type="entry name" value="TetR_N"/>
    <property type="match status" value="1"/>
</dbReference>
<gene>
    <name evidence="4" type="ORF">M5X09_03175</name>
</gene>
<comment type="caution">
    <text evidence="4">The sequence shown here is derived from an EMBL/GenBank/DDBJ whole genome shotgun (WGS) entry which is preliminary data.</text>
</comment>
<name>A0ABT4DMT7_9BACL</name>
<feature type="domain" description="HTH tetR-type" evidence="3">
    <location>
        <begin position="11"/>
        <end position="71"/>
    </location>
</feature>
<dbReference type="EMBL" id="JAMDLW010000002">
    <property type="protein sequence ID" value="MCY9518678.1"/>
    <property type="molecule type" value="Genomic_DNA"/>
</dbReference>
<dbReference type="PANTHER" id="PTHR43479">
    <property type="entry name" value="ACREF/ENVCD OPERON REPRESSOR-RELATED"/>
    <property type="match status" value="1"/>
</dbReference>
<dbReference type="InterPro" id="IPR050624">
    <property type="entry name" value="HTH-type_Tx_Regulator"/>
</dbReference>
<evidence type="ECO:0000313" key="5">
    <source>
        <dbReference type="Proteomes" id="UP001207626"/>
    </source>
</evidence>
<proteinExistence type="predicted"/>
<dbReference type="PANTHER" id="PTHR43479:SF11">
    <property type="entry name" value="ACREF_ENVCD OPERON REPRESSOR-RELATED"/>
    <property type="match status" value="1"/>
</dbReference>
<dbReference type="InterPro" id="IPR036271">
    <property type="entry name" value="Tet_transcr_reg_TetR-rel_C_sf"/>
</dbReference>
<keyword evidence="5" id="KW-1185">Reference proteome</keyword>
<feature type="DNA-binding region" description="H-T-H motif" evidence="2">
    <location>
        <begin position="34"/>
        <end position="53"/>
    </location>
</feature>
<dbReference type="PROSITE" id="PS50977">
    <property type="entry name" value="HTH_TETR_2"/>
    <property type="match status" value="1"/>
</dbReference>
<accession>A0ABT4DMT7</accession>
<dbReference type="InterPro" id="IPR001647">
    <property type="entry name" value="HTH_TetR"/>
</dbReference>